<protein>
    <recommendedName>
        <fullName evidence="6">Copine family protein</fullName>
    </recommendedName>
</protein>
<dbReference type="PROSITE" id="PS50004">
    <property type="entry name" value="C2"/>
    <property type="match status" value="1"/>
</dbReference>
<feature type="domain" description="VWFA" evidence="3">
    <location>
        <begin position="341"/>
        <end position="551"/>
    </location>
</feature>
<dbReference type="Pfam" id="PF07002">
    <property type="entry name" value="Copine"/>
    <property type="match status" value="1"/>
</dbReference>
<evidence type="ECO:0000259" key="2">
    <source>
        <dbReference type="PROSITE" id="PS50004"/>
    </source>
</evidence>
<name>G0R3P3_ICHMU</name>
<dbReference type="InterPro" id="IPR002035">
    <property type="entry name" value="VWF_A"/>
</dbReference>
<reference evidence="4 5" key="1">
    <citation type="submission" date="2011-07" db="EMBL/GenBank/DDBJ databases">
        <authorList>
            <person name="Coyne R."/>
            <person name="Brami D."/>
            <person name="Johnson J."/>
            <person name="Hostetler J."/>
            <person name="Hannick L."/>
            <person name="Clark T."/>
            <person name="Cassidy-Hanley D."/>
            <person name="Inman J."/>
        </authorList>
    </citation>
    <scope>NUCLEOTIDE SEQUENCE [LARGE SCALE GENOMIC DNA]</scope>
    <source>
        <strain evidence="4 5">G5</strain>
    </source>
</reference>
<dbReference type="InterPro" id="IPR036465">
    <property type="entry name" value="vWFA_dom_sf"/>
</dbReference>
<evidence type="ECO:0000256" key="1">
    <source>
        <dbReference type="ARBA" id="ARBA00009048"/>
    </source>
</evidence>
<dbReference type="Gene3D" id="2.60.40.150">
    <property type="entry name" value="C2 domain"/>
    <property type="match status" value="1"/>
</dbReference>
<dbReference type="GO" id="GO:0005544">
    <property type="term" value="F:calcium-dependent phospholipid binding"/>
    <property type="evidence" value="ECO:0007669"/>
    <property type="project" value="InterPro"/>
</dbReference>
<dbReference type="CDD" id="cd04048">
    <property type="entry name" value="C2A_Copine"/>
    <property type="match status" value="1"/>
</dbReference>
<gene>
    <name evidence="4" type="ORF">IMG5_186780</name>
</gene>
<dbReference type="OrthoDB" id="287121at2759"/>
<dbReference type="EMBL" id="GL984310">
    <property type="protein sequence ID" value="EGR27926.1"/>
    <property type="molecule type" value="Genomic_DNA"/>
</dbReference>
<dbReference type="PANTHER" id="PTHR10857">
    <property type="entry name" value="COPINE"/>
    <property type="match status" value="1"/>
</dbReference>
<dbReference type="AlphaFoldDB" id="G0R3P3"/>
<evidence type="ECO:0000313" key="4">
    <source>
        <dbReference type="EMBL" id="EGR27926.1"/>
    </source>
</evidence>
<organism evidence="4 5">
    <name type="scientific">Ichthyophthirius multifiliis</name>
    <name type="common">White spot disease agent</name>
    <name type="synonym">Ich</name>
    <dbReference type="NCBI Taxonomy" id="5932"/>
    <lineage>
        <taxon>Eukaryota</taxon>
        <taxon>Sar</taxon>
        <taxon>Alveolata</taxon>
        <taxon>Ciliophora</taxon>
        <taxon>Intramacronucleata</taxon>
        <taxon>Oligohymenophorea</taxon>
        <taxon>Hymenostomatida</taxon>
        <taxon>Ophryoglenina</taxon>
        <taxon>Ichthyophthirius</taxon>
    </lineage>
</organism>
<keyword evidence="5" id="KW-1185">Reference proteome</keyword>
<proteinExistence type="inferred from homology"/>
<feature type="domain" description="C2" evidence="2">
    <location>
        <begin position="32"/>
        <end position="177"/>
    </location>
</feature>
<comment type="similarity">
    <text evidence="1">Belongs to the copine family.</text>
</comment>
<dbReference type="STRING" id="857967.G0R3P3"/>
<evidence type="ECO:0008006" key="6">
    <source>
        <dbReference type="Google" id="ProtNLM"/>
    </source>
</evidence>
<evidence type="ECO:0000259" key="3">
    <source>
        <dbReference type="PROSITE" id="PS50234"/>
    </source>
</evidence>
<dbReference type="OMA" id="CPQMAAC"/>
<sequence length="567" mass="65464">MGNGIIGKKDKSKNQSNRYVDQVDKLFKEEYEEDTIEAANLALAICNRDETQNVEMHMQCENLPKMDTRGKADPVVFVYEQVGQNKQQKKNYKKNKQKRQNWILRGRTEVIPVTYNPKFLKYFVFSYNIINVQKIRLDIYDTDCFSKLDDIEKQELIGSVEFELSQVMCAPSHQITMPIINKKISKKLKNSTCTIRCNEYDVGGDKVYFHLGAQGFFTKNELFIRISNINQAKETIPVHRTENEKNKKPSIAWKPFEIPLSKLGKDDKVYIKLEVVEFDKDKGQIVIGEAEHTLAFLKDSSNKNIRITFNSLFKGQINLLKVKTIKRESFITYLVSTTQISLLAAIDFTNSNQPQNKTNSLHYFDPRNKQNESEYCLALKNLTVILQQFDHDNDIPLYGFGAKLPPFYNLVSNCFALNGNYFDPSVNGSVGAVKTYLTQVPHLQFHGPTILTEIIKIGAKYAQSEAIDQKNQKYYIMLILTDSDPNDIDSIIDELVEASCFPISYIVVGIGDYQFSKFENELKQIGKRMYEKTTKLIFEFHAKIKYTTTRIQKRPKVNNIRLYSLEN</sequence>
<dbReference type="InterPro" id="IPR000008">
    <property type="entry name" value="C2_dom"/>
</dbReference>
<dbReference type="Proteomes" id="UP000008983">
    <property type="component" value="Unassembled WGS sequence"/>
</dbReference>
<dbReference type="InterPro" id="IPR045052">
    <property type="entry name" value="Copine"/>
</dbReference>
<dbReference type="GO" id="GO:0005886">
    <property type="term" value="C:plasma membrane"/>
    <property type="evidence" value="ECO:0007669"/>
    <property type="project" value="TreeGrafter"/>
</dbReference>
<dbReference type="GO" id="GO:0071277">
    <property type="term" value="P:cellular response to calcium ion"/>
    <property type="evidence" value="ECO:0007669"/>
    <property type="project" value="TreeGrafter"/>
</dbReference>
<dbReference type="SUPFAM" id="SSF53300">
    <property type="entry name" value="vWA-like"/>
    <property type="match status" value="1"/>
</dbReference>
<dbReference type="InterPro" id="IPR010734">
    <property type="entry name" value="Copine_C"/>
</dbReference>
<dbReference type="PROSITE" id="PS50234">
    <property type="entry name" value="VWFA"/>
    <property type="match status" value="1"/>
</dbReference>
<dbReference type="eggNOG" id="KOG1327">
    <property type="taxonomic scope" value="Eukaryota"/>
</dbReference>
<dbReference type="Pfam" id="PF00168">
    <property type="entry name" value="C2"/>
    <property type="match status" value="1"/>
</dbReference>
<evidence type="ECO:0000313" key="5">
    <source>
        <dbReference type="Proteomes" id="UP000008983"/>
    </source>
</evidence>
<dbReference type="RefSeq" id="XP_004027271.1">
    <property type="nucleotide sequence ID" value="XM_004027222.1"/>
</dbReference>
<accession>G0R3P3</accession>
<dbReference type="InterPro" id="IPR035892">
    <property type="entry name" value="C2_domain_sf"/>
</dbReference>
<dbReference type="SUPFAM" id="SSF49562">
    <property type="entry name" value="C2 domain (Calcium/lipid-binding domain, CaLB)"/>
    <property type="match status" value="1"/>
</dbReference>
<dbReference type="PANTHER" id="PTHR10857:SF106">
    <property type="entry name" value="C2 DOMAIN-CONTAINING PROTEIN"/>
    <property type="match status" value="1"/>
</dbReference>
<dbReference type="GeneID" id="14903986"/>
<dbReference type="InParanoid" id="G0R3P3"/>